<evidence type="ECO:0000256" key="3">
    <source>
        <dbReference type="ARBA" id="ARBA00022989"/>
    </source>
</evidence>
<keyword evidence="8" id="KW-1185">Reference proteome</keyword>
<protein>
    <recommendedName>
        <fullName evidence="9">WAT1-related protein</fullName>
    </recommendedName>
</protein>
<dbReference type="SUPFAM" id="SSF103481">
    <property type="entry name" value="Multidrug resistance efflux transporter EmrE"/>
    <property type="match status" value="1"/>
</dbReference>
<accession>A0A484N4R5</accession>
<dbReference type="Proteomes" id="UP000595140">
    <property type="component" value="Unassembled WGS sequence"/>
</dbReference>
<evidence type="ECO:0000256" key="5">
    <source>
        <dbReference type="SAM" id="MobiDB-lite"/>
    </source>
</evidence>
<keyword evidence="3 6" id="KW-1133">Transmembrane helix</keyword>
<evidence type="ECO:0000256" key="2">
    <source>
        <dbReference type="ARBA" id="ARBA00022692"/>
    </source>
</evidence>
<keyword evidence="2 6" id="KW-0812">Transmembrane</keyword>
<reference evidence="7 8" key="1">
    <citation type="submission" date="2018-04" db="EMBL/GenBank/DDBJ databases">
        <authorList>
            <person name="Vogel A."/>
        </authorList>
    </citation>
    <scope>NUCLEOTIDE SEQUENCE [LARGE SCALE GENOMIC DNA]</scope>
</reference>
<organism evidence="7 8">
    <name type="scientific">Cuscuta campestris</name>
    <dbReference type="NCBI Taxonomy" id="132261"/>
    <lineage>
        <taxon>Eukaryota</taxon>
        <taxon>Viridiplantae</taxon>
        <taxon>Streptophyta</taxon>
        <taxon>Embryophyta</taxon>
        <taxon>Tracheophyta</taxon>
        <taxon>Spermatophyta</taxon>
        <taxon>Magnoliopsida</taxon>
        <taxon>eudicotyledons</taxon>
        <taxon>Gunneridae</taxon>
        <taxon>Pentapetalae</taxon>
        <taxon>asterids</taxon>
        <taxon>lamiids</taxon>
        <taxon>Solanales</taxon>
        <taxon>Convolvulaceae</taxon>
        <taxon>Cuscuteae</taxon>
        <taxon>Cuscuta</taxon>
        <taxon>Cuscuta subgen. Grammica</taxon>
        <taxon>Cuscuta sect. Cleistogrammica</taxon>
    </lineage>
</organism>
<feature type="transmembrane region" description="Helical" evidence="6">
    <location>
        <begin position="6"/>
        <end position="39"/>
    </location>
</feature>
<evidence type="ECO:0000256" key="6">
    <source>
        <dbReference type="SAM" id="Phobius"/>
    </source>
</evidence>
<feature type="region of interest" description="Disordered" evidence="5">
    <location>
        <begin position="51"/>
        <end position="87"/>
    </location>
</feature>
<evidence type="ECO:0000256" key="1">
    <source>
        <dbReference type="ARBA" id="ARBA00004141"/>
    </source>
</evidence>
<name>A0A484N4R5_9ASTE</name>
<dbReference type="GO" id="GO:0016020">
    <property type="term" value="C:membrane"/>
    <property type="evidence" value="ECO:0007669"/>
    <property type="project" value="InterPro"/>
</dbReference>
<evidence type="ECO:0008006" key="9">
    <source>
        <dbReference type="Google" id="ProtNLM"/>
    </source>
</evidence>
<dbReference type="GO" id="GO:0022857">
    <property type="term" value="F:transmembrane transporter activity"/>
    <property type="evidence" value="ECO:0007669"/>
    <property type="project" value="InterPro"/>
</dbReference>
<dbReference type="InterPro" id="IPR037185">
    <property type="entry name" value="EmrE-like"/>
</dbReference>
<feature type="compositionally biased region" description="Basic and acidic residues" evidence="5">
    <location>
        <begin position="61"/>
        <end position="87"/>
    </location>
</feature>
<gene>
    <name evidence="7" type="ORF">CCAM_LOCUS37848</name>
</gene>
<evidence type="ECO:0000256" key="4">
    <source>
        <dbReference type="ARBA" id="ARBA00023136"/>
    </source>
</evidence>
<sequence>MTTPLNLLITIVASAVFLGEILTLGSIIGAILLIGGLYSVLWGKREEQKEDKTTKVAIENNTRDIERNPESNESGRGKDNARVIEQN</sequence>
<dbReference type="EMBL" id="OOIL02005825">
    <property type="protein sequence ID" value="VFQ96072.1"/>
    <property type="molecule type" value="Genomic_DNA"/>
</dbReference>
<evidence type="ECO:0000313" key="7">
    <source>
        <dbReference type="EMBL" id="VFQ96072.1"/>
    </source>
</evidence>
<comment type="subcellular location">
    <subcellularLocation>
        <location evidence="1">Membrane</location>
        <topology evidence="1">Multi-pass membrane protein</topology>
    </subcellularLocation>
</comment>
<proteinExistence type="predicted"/>
<dbReference type="AlphaFoldDB" id="A0A484N4R5"/>
<dbReference type="InterPro" id="IPR030184">
    <property type="entry name" value="WAT1-related"/>
</dbReference>
<dbReference type="PANTHER" id="PTHR31218">
    <property type="entry name" value="WAT1-RELATED PROTEIN"/>
    <property type="match status" value="1"/>
</dbReference>
<keyword evidence="4 6" id="KW-0472">Membrane</keyword>
<evidence type="ECO:0000313" key="8">
    <source>
        <dbReference type="Proteomes" id="UP000595140"/>
    </source>
</evidence>